<reference evidence="3 4" key="1">
    <citation type="submission" date="2019-12" db="EMBL/GenBank/DDBJ databases">
        <title>Defluviitalea raffinosedens, isolated from a biogas fermenter, genome sequencing and characterization.</title>
        <authorList>
            <person name="Rettenmaier R."/>
            <person name="Schneider M."/>
            <person name="Neuhaus K."/>
            <person name="Liebl W."/>
            <person name="Zverlov V."/>
        </authorList>
    </citation>
    <scope>NUCLEOTIDE SEQUENCE [LARGE SCALE GENOMIC DNA]</scope>
    <source>
        <strain evidence="3 4">249c-K6</strain>
    </source>
</reference>
<sequence>MIKKIDITNPDIAKEVLSIQIPAYQIEAKLIGFDEIPNLKDTVDSLQQCGETFYGYYMNGNLCGIISFVIASFVLDIHRLFVDPKYFRKGIARQLLDHILYAEAGFDTVIVKTGNKNIPALRFYPKYGFDQEEDLVINEQLSMAQFSMKIQLSNCETH</sequence>
<dbReference type="Pfam" id="PF00583">
    <property type="entry name" value="Acetyltransf_1"/>
    <property type="match status" value="1"/>
</dbReference>
<dbReference type="CDD" id="cd04301">
    <property type="entry name" value="NAT_SF"/>
    <property type="match status" value="1"/>
</dbReference>
<feature type="transmembrane region" description="Helical" evidence="1">
    <location>
        <begin position="54"/>
        <end position="75"/>
    </location>
</feature>
<dbReference type="InterPro" id="IPR016181">
    <property type="entry name" value="Acyl_CoA_acyltransferase"/>
</dbReference>
<protein>
    <submittedName>
        <fullName evidence="3">GNAT family N-acetyltransferase</fullName>
    </submittedName>
</protein>
<name>A0A7C8LJ43_9FIRM</name>
<feature type="domain" description="N-acetyltransferase" evidence="2">
    <location>
        <begin position="3"/>
        <end position="153"/>
    </location>
</feature>
<dbReference type="InterPro" id="IPR000182">
    <property type="entry name" value="GNAT_dom"/>
</dbReference>
<dbReference type="AlphaFoldDB" id="A0A7C8LJ43"/>
<dbReference type="SUPFAM" id="SSF55729">
    <property type="entry name" value="Acyl-CoA N-acyltransferases (Nat)"/>
    <property type="match status" value="1"/>
</dbReference>
<dbReference type="Gene3D" id="3.40.630.30">
    <property type="match status" value="1"/>
</dbReference>
<keyword evidence="1" id="KW-0812">Transmembrane</keyword>
<comment type="caution">
    <text evidence="3">The sequence shown here is derived from an EMBL/GenBank/DDBJ whole genome shotgun (WGS) entry which is preliminary data.</text>
</comment>
<dbReference type="GO" id="GO:0016747">
    <property type="term" value="F:acyltransferase activity, transferring groups other than amino-acyl groups"/>
    <property type="evidence" value="ECO:0007669"/>
    <property type="project" value="InterPro"/>
</dbReference>
<dbReference type="PROSITE" id="PS51186">
    <property type="entry name" value="GNAT"/>
    <property type="match status" value="1"/>
</dbReference>
<dbReference type="RefSeq" id="WP_158741817.1">
    <property type="nucleotide sequence ID" value="NZ_WSLF01000023.1"/>
</dbReference>
<keyword evidence="4" id="KW-1185">Reference proteome</keyword>
<keyword evidence="1" id="KW-0472">Membrane</keyword>
<dbReference type="OrthoDB" id="119498at2"/>
<evidence type="ECO:0000259" key="2">
    <source>
        <dbReference type="PROSITE" id="PS51186"/>
    </source>
</evidence>
<accession>A0A7C8LJ43</accession>
<keyword evidence="3" id="KW-0808">Transferase</keyword>
<proteinExistence type="predicted"/>
<evidence type="ECO:0000313" key="4">
    <source>
        <dbReference type="Proteomes" id="UP000483018"/>
    </source>
</evidence>
<evidence type="ECO:0000256" key="1">
    <source>
        <dbReference type="SAM" id="Phobius"/>
    </source>
</evidence>
<organism evidence="3 4">
    <name type="scientific">Defluviitalea raffinosedens</name>
    <dbReference type="NCBI Taxonomy" id="1450156"/>
    <lineage>
        <taxon>Bacteria</taxon>
        <taxon>Bacillati</taxon>
        <taxon>Bacillota</taxon>
        <taxon>Clostridia</taxon>
        <taxon>Lachnospirales</taxon>
        <taxon>Defluviitaleaceae</taxon>
        <taxon>Defluviitalea</taxon>
    </lineage>
</organism>
<dbReference type="Proteomes" id="UP000483018">
    <property type="component" value="Unassembled WGS sequence"/>
</dbReference>
<dbReference type="EMBL" id="WSLF01000023">
    <property type="protein sequence ID" value="KAE9627809.1"/>
    <property type="molecule type" value="Genomic_DNA"/>
</dbReference>
<gene>
    <name evidence="3" type="ORF">GND95_14440</name>
</gene>
<evidence type="ECO:0000313" key="3">
    <source>
        <dbReference type="EMBL" id="KAE9627809.1"/>
    </source>
</evidence>
<keyword evidence="1" id="KW-1133">Transmembrane helix</keyword>